<name>A0ABX2H160_9FIRM</name>
<dbReference type="RefSeq" id="WP_173866595.1">
    <property type="nucleotide sequence ID" value="NZ_JAAWUU010000039.1"/>
</dbReference>
<evidence type="ECO:0000256" key="1">
    <source>
        <dbReference type="SAM" id="Coils"/>
    </source>
</evidence>
<keyword evidence="3" id="KW-1185">Reference proteome</keyword>
<proteinExistence type="predicted"/>
<dbReference type="Proteomes" id="UP000821846">
    <property type="component" value="Unassembled WGS sequence"/>
</dbReference>
<evidence type="ECO:0000313" key="2">
    <source>
        <dbReference type="EMBL" id="NSG30694.1"/>
    </source>
</evidence>
<keyword evidence="1" id="KW-0175">Coiled coil</keyword>
<reference evidence="2 3" key="1">
    <citation type="journal article" date="2020" name="Cell Host Microbe">
        <title>Functional and Genomic Variation between Human-Derived Isolates of Lachnospiraceae Reveals Inter- and Intra-Species Diversity.</title>
        <authorList>
            <person name="Sorbara M.T."/>
            <person name="Littmann E.R."/>
            <person name="Fontana E."/>
            <person name="Moody T.U."/>
            <person name="Kohout C.E."/>
            <person name="Gjonbalaj M."/>
            <person name="Eaton V."/>
            <person name="Seok R."/>
            <person name="Leiner I.M."/>
            <person name="Pamer E.G."/>
        </authorList>
    </citation>
    <scope>NUCLEOTIDE SEQUENCE [LARGE SCALE GENOMIC DNA]</scope>
    <source>
        <strain evidence="2 3">MSK.14.16</strain>
    </source>
</reference>
<sequence length="103" mass="11882">MDQIQYHGIDRMRQKSDKIIIGNLCIENTIDVVINRILLSRIAAATDLVGEMEPIIAQGLAKINELIITKEFTEAELLKREKEIEQRIEKAKQTREEFDEAMV</sequence>
<dbReference type="EMBL" id="JAAWUZ010000040">
    <property type="protein sequence ID" value="NSG30694.1"/>
    <property type="molecule type" value="Genomic_DNA"/>
</dbReference>
<feature type="coiled-coil region" evidence="1">
    <location>
        <begin position="74"/>
        <end position="101"/>
    </location>
</feature>
<gene>
    <name evidence="2" type="ORF">HFM93_10480</name>
</gene>
<comment type="caution">
    <text evidence="2">The sequence shown here is derived from an EMBL/GenBank/DDBJ whole genome shotgun (WGS) entry which is preliminary data.</text>
</comment>
<evidence type="ECO:0000313" key="3">
    <source>
        <dbReference type="Proteomes" id="UP000821846"/>
    </source>
</evidence>
<accession>A0ABX2H160</accession>
<protein>
    <submittedName>
        <fullName evidence="2">Uncharacterized protein</fullName>
    </submittedName>
</protein>
<organism evidence="2 3">
    <name type="scientific">Faecalicatena fissicatena</name>
    <dbReference type="NCBI Taxonomy" id="290055"/>
    <lineage>
        <taxon>Bacteria</taxon>
        <taxon>Bacillati</taxon>
        <taxon>Bacillota</taxon>
        <taxon>Clostridia</taxon>
        <taxon>Lachnospirales</taxon>
        <taxon>Lachnospiraceae</taxon>
        <taxon>Faecalicatena</taxon>
    </lineage>
</organism>